<dbReference type="InterPro" id="IPR012337">
    <property type="entry name" value="RNaseH-like_sf"/>
</dbReference>
<dbReference type="EMBL" id="JAURTK010000002">
    <property type="protein sequence ID" value="MDP9646480.1"/>
    <property type="molecule type" value="Genomic_DNA"/>
</dbReference>
<dbReference type="PANTHER" id="PTHR35004">
    <property type="entry name" value="TRANSPOSASE RV3428C-RELATED"/>
    <property type="match status" value="1"/>
</dbReference>
<dbReference type="InterPro" id="IPR036397">
    <property type="entry name" value="RNaseH_sf"/>
</dbReference>
<dbReference type="PROSITE" id="PS50994">
    <property type="entry name" value="INTEGRASE"/>
    <property type="match status" value="1"/>
</dbReference>
<feature type="domain" description="Integrase catalytic" evidence="1">
    <location>
        <begin position="1"/>
        <end position="142"/>
    </location>
</feature>
<dbReference type="GO" id="GO:0015074">
    <property type="term" value="P:DNA integration"/>
    <property type="evidence" value="ECO:0007669"/>
    <property type="project" value="InterPro"/>
</dbReference>
<dbReference type="GO" id="GO:0003676">
    <property type="term" value="F:nucleic acid binding"/>
    <property type="evidence" value="ECO:0007669"/>
    <property type="project" value="InterPro"/>
</dbReference>
<dbReference type="Proteomes" id="UP001229486">
    <property type="component" value="Unassembled WGS sequence"/>
</dbReference>
<name>A0AB73I8X5_9BURK</name>
<dbReference type="Gene3D" id="3.30.420.10">
    <property type="entry name" value="Ribonuclease H-like superfamily/Ribonuclease H"/>
    <property type="match status" value="1"/>
</dbReference>
<dbReference type="PANTHER" id="PTHR35004:SF7">
    <property type="entry name" value="INTEGRASE PROTEIN"/>
    <property type="match status" value="1"/>
</dbReference>
<evidence type="ECO:0000313" key="3">
    <source>
        <dbReference type="Proteomes" id="UP001229486"/>
    </source>
</evidence>
<organism evidence="2 3">
    <name type="scientific">Paraburkholderia caledonica</name>
    <dbReference type="NCBI Taxonomy" id="134536"/>
    <lineage>
        <taxon>Bacteria</taxon>
        <taxon>Pseudomonadati</taxon>
        <taxon>Pseudomonadota</taxon>
        <taxon>Betaproteobacteria</taxon>
        <taxon>Burkholderiales</taxon>
        <taxon>Burkholderiaceae</taxon>
        <taxon>Paraburkholderia</taxon>
    </lineage>
</organism>
<gene>
    <name evidence="2" type="ORF">J2793_001913</name>
</gene>
<dbReference type="AlphaFoldDB" id="A0AB73I8X5"/>
<dbReference type="InterPro" id="IPR001584">
    <property type="entry name" value="Integrase_cat-core"/>
</dbReference>
<comment type="caution">
    <text evidence="2">The sequence shown here is derived from an EMBL/GenBank/DDBJ whole genome shotgun (WGS) entry which is preliminary data.</text>
</comment>
<evidence type="ECO:0000259" key="1">
    <source>
        <dbReference type="PROSITE" id="PS50994"/>
    </source>
</evidence>
<reference evidence="2" key="1">
    <citation type="submission" date="2023-07" db="EMBL/GenBank/DDBJ databases">
        <title>Sorghum-associated microbial communities from plants grown in Nebraska, USA.</title>
        <authorList>
            <person name="Schachtman D."/>
        </authorList>
    </citation>
    <scope>NUCLEOTIDE SEQUENCE</scope>
    <source>
        <strain evidence="2">DS1061</strain>
    </source>
</reference>
<proteinExistence type="predicted"/>
<protein>
    <recommendedName>
        <fullName evidence="1">Integrase catalytic domain-containing protein</fullName>
    </recommendedName>
</protein>
<accession>A0AB73I8X5</accession>
<dbReference type="SUPFAM" id="SSF53098">
    <property type="entry name" value="Ribonuclease H-like"/>
    <property type="match status" value="1"/>
</dbReference>
<sequence>MALHFTASESTFSYFEATRTYLELHGKPVAFYSDKASVFRSTQTATTGGKGVTHFGRAMFELNIDGLCANSSQAKGRVERANLTLQDRLVKELRLRQIDTREAANAYALTSSPTTTRALARYHAALSTLAGRCEQMRISTPS</sequence>
<evidence type="ECO:0000313" key="2">
    <source>
        <dbReference type="EMBL" id="MDP9646480.1"/>
    </source>
</evidence>